<protein>
    <recommendedName>
        <fullName evidence="1">HTH cro/C1-type domain-containing protein</fullName>
    </recommendedName>
</protein>
<proteinExistence type="predicted"/>
<dbReference type="InterPro" id="IPR001387">
    <property type="entry name" value="Cro/C1-type_HTH"/>
</dbReference>
<dbReference type="GO" id="GO:0003677">
    <property type="term" value="F:DNA binding"/>
    <property type="evidence" value="ECO:0007669"/>
    <property type="project" value="InterPro"/>
</dbReference>
<dbReference type="SUPFAM" id="SSF47413">
    <property type="entry name" value="lambda repressor-like DNA-binding domains"/>
    <property type="match status" value="1"/>
</dbReference>
<dbReference type="InterPro" id="IPR010982">
    <property type="entry name" value="Lambda_DNA-bd_dom_sf"/>
</dbReference>
<dbReference type="HOGENOM" id="CLU_066192_31_3_0"/>
<evidence type="ECO:0000313" key="2">
    <source>
        <dbReference type="EMBL" id="EHO79263.1"/>
    </source>
</evidence>
<reference evidence="2 3" key="1">
    <citation type="submission" date="2011-12" db="EMBL/GenBank/DDBJ databases">
        <title>The Genome Sequence of Fusobacterium nucleatum subsp. animalis OT 420.</title>
        <authorList>
            <consortium name="The Broad Institute Genome Sequencing Platform"/>
            <person name="Earl A."/>
            <person name="Ward D."/>
            <person name="Feldgarden M."/>
            <person name="Gevers D."/>
            <person name="Izard J."/>
            <person name="Blanton J.M."/>
            <person name="Mathney J."/>
            <person name="Tanner A.C."/>
            <person name="Dewhirst F.E."/>
            <person name="Young S.K."/>
            <person name="Zeng Q."/>
            <person name="Gargeya S."/>
            <person name="Fitzgerald M."/>
            <person name="Haas B."/>
            <person name="Abouelleil A."/>
            <person name="Alvarado L."/>
            <person name="Arachchi H.M."/>
            <person name="Berlin A."/>
            <person name="Chapman S.B."/>
            <person name="Gearin G."/>
            <person name="Goldberg J."/>
            <person name="Griggs A."/>
            <person name="Gujja S."/>
            <person name="Hansen M."/>
            <person name="Heiman D."/>
            <person name="Howarth C."/>
            <person name="Larimer J."/>
            <person name="Lui A."/>
            <person name="MacDonald P.J.P."/>
            <person name="McCowen C."/>
            <person name="Montmayeur A."/>
            <person name="Murphy C."/>
            <person name="Neiman D."/>
            <person name="Pearson M."/>
            <person name="Priest M."/>
            <person name="Roberts A."/>
            <person name="Saif S."/>
            <person name="Shea T."/>
            <person name="Sisk P."/>
            <person name="Stolte C."/>
            <person name="Sykes S."/>
            <person name="Wortman J."/>
            <person name="Nusbaum C."/>
            <person name="Birren B."/>
        </authorList>
    </citation>
    <scope>NUCLEOTIDE SEQUENCE [LARGE SCALE GENOMIC DNA]</scope>
    <source>
        <strain evidence="3">F0419</strain>
    </source>
</reference>
<evidence type="ECO:0000259" key="1">
    <source>
        <dbReference type="PROSITE" id="PS50943"/>
    </source>
</evidence>
<dbReference type="Gene3D" id="1.10.260.40">
    <property type="entry name" value="lambda repressor-like DNA-binding domains"/>
    <property type="match status" value="1"/>
</dbReference>
<dbReference type="SMART" id="SM00530">
    <property type="entry name" value="HTH_XRE"/>
    <property type="match status" value="1"/>
</dbReference>
<gene>
    <name evidence="2" type="ORF">HMPREF9942_00266</name>
</gene>
<dbReference type="EMBL" id="AGEH01000006">
    <property type="protein sequence ID" value="EHO79263.1"/>
    <property type="molecule type" value="Genomic_DNA"/>
</dbReference>
<organism evidence="2 3">
    <name type="scientific">Fusobacterium animalis F0419</name>
    <dbReference type="NCBI Taxonomy" id="999414"/>
    <lineage>
        <taxon>Bacteria</taxon>
        <taxon>Fusobacteriati</taxon>
        <taxon>Fusobacteriota</taxon>
        <taxon>Fusobacteriia</taxon>
        <taxon>Fusobacteriales</taxon>
        <taxon>Fusobacteriaceae</taxon>
        <taxon>Fusobacterium</taxon>
    </lineage>
</organism>
<sequence>MLKSNLGHTMLDNKIKSVAELSRKVDISRETLRKIYNGQRLETVSFEIVVKLCDFFKCQIKDIIEYIPDKTQE</sequence>
<dbReference type="PATRIC" id="fig|999414.3.peg.263"/>
<dbReference type="AlphaFoldDB" id="H1HCR5"/>
<evidence type="ECO:0000313" key="3">
    <source>
        <dbReference type="Proteomes" id="UP000004565"/>
    </source>
</evidence>
<comment type="caution">
    <text evidence="2">The sequence shown here is derived from an EMBL/GenBank/DDBJ whole genome shotgun (WGS) entry which is preliminary data.</text>
</comment>
<dbReference type="Proteomes" id="UP000004565">
    <property type="component" value="Unassembled WGS sequence"/>
</dbReference>
<feature type="domain" description="HTH cro/C1-type" evidence="1">
    <location>
        <begin position="17"/>
        <end position="63"/>
    </location>
</feature>
<name>H1HCR5_9FUSO</name>
<accession>H1HCR5</accession>
<dbReference type="RefSeq" id="WP_005908912.1">
    <property type="nucleotide sequence ID" value="NZ_AKCE01000001.1"/>
</dbReference>
<dbReference type="Pfam" id="PF13443">
    <property type="entry name" value="HTH_26"/>
    <property type="match status" value="1"/>
</dbReference>
<dbReference type="PROSITE" id="PS50943">
    <property type="entry name" value="HTH_CROC1"/>
    <property type="match status" value="1"/>
</dbReference>